<sequence>MGREMGLTIVRNNDYEVICDGKIVVINWGNRVTVFRLSTPEEEINKRLSLLPDEIALTVREVIKEATSSS</sequence>
<reference evidence="1" key="1">
    <citation type="journal article" date="2020" name="mSystems">
        <title>Genome- and Community-Level Interaction Insights into Carbon Utilization and Element Cycling Functions of Hydrothermarchaeota in Hydrothermal Sediment.</title>
        <authorList>
            <person name="Zhou Z."/>
            <person name="Liu Y."/>
            <person name="Xu W."/>
            <person name="Pan J."/>
            <person name="Luo Z.H."/>
            <person name="Li M."/>
        </authorList>
    </citation>
    <scope>NUCLEOTIDE SEQUENCE [LARGE SCALE GENOMIC DNA]</scope>
    <source>
        <strain evidence="1">SpSt-658</strain>
    </source>
</reference>
<accession>A0A7C4GYR9</accession>
<proteinExistence type="predicted"/>
<organism evidence="1">
    <name type="scientific">Ignisphaera aggregans</name>
    <dbReference type="NCBI Taxonomy" id="334771"/>
    <lineage>
        <taxon>Archaea</taxon>
        <taxon>Thermoproteota</taxon>
        <taxon>Thermoprotei</taxon>
        <taxon>Desulfurococcales</taxon>
        <taxon>Desulfurococcaceae</taxon>
        <taxon>Ignisphaera</taxon>
    </lineage>
</organism>
<dbReference type="EMBL" id="DTCA01000039">
    <property type="protein sequence ID" value="HGM06985.1"/>
    <property type="molecule type" value="Genomic_DNA"/>
</dbReference>
<comment type="caution">
    <text evidence="1">The sequence shown here is derived from an EMBL/GenBank/DDBJ whole genome shotgun (WGS) entry which is preliminary data.</text>
</comment>
<name>A0A7C4GYR9_9CREN</name>
<gene>
    <name evidence="1" type="ORF">ENU31_01050</name>
</gene>
<protein>
    <submittedName>
        <fullName evidence="1">Uncharacterized protein</fullName>
    </submittedName>
</protein>
<evidence type="ECO:0000313" key="1">
    <source>
        <dbReference type="EMBL" id="HGM06985.1"/>
    </source>
</evidence>
<dbReference type="AlphaFoldDB" id="A0A7C4GYR9"/>